<dbReference type="Proteomes" id="UP001524587">
    <property type="component" value="Unassembled WGS sequence"/>
</dbReference>
<keyword evidence="6 8" id="KW-0413">Isomerase</keyword>
<feature type="binding site" evidence="8">
    <location>
        <position position="157"/>
    </location>
    <ligand>
        <name>substrate</name>
    </ligand>
</feature>
<dbReference type="Pfam" id="PF01678">
    <property type="entry name" value="DAP_epimerase"/>
    <property type="match status" value="2"/>
</dbReference>
<comment type="subcellular location">
    <subcellularLocation>
        <location evidence="8">Cytoplasm</location>
    </subcellularLocation>
</comment>
<dbReference type="EMBL" id="JAMSKV010000005">
    <property type="protein sequence ID" value="MCQ8278350.1"/>
    <property type="molecule type" value="Genomic_DNA"/>
</dbReference>
<dbReference type="EC" id="5.1.1.7" evidence="3 8"/>
<keyword evidence="5 8" id="KW-0457">Lysine biosynthesis</keyword>
<dbReference type="GO" id="GO:0008837">
    <property type="term" value="F:diaminopimelate epimerase activity"/>
    <property type="evidence" value="ECO:0007669"/>
    <property type="project" value="UniProtKB-EC"/>
</dbReference>
<evidence type="ECO:0000256" key="3">
    <source>
        <dbReference type="ARBA" id="ARBA00013080"/>
    </source>
</evidence>
<dbReference type="RefSeq" id="WP_422863823.1">
    <property type="nucleotide sequence ID" value="NZ_JAMSKV010000005.1"/>
</dbReference>
<keyword evidence="8" id="KW-0963">Cytoplasm</keyword>
<dbReference type="Gene3D" id="3.10.310.10">
    <property type="entry name" value="Diaminopimelate Epimerase, Chain A, domain 1"/>
    <property type="match status" value="2"/>
</dbReference>
<feature type="active site" description="Proton donor" evidence="8">
    <location>
        <position position="74"/>
    </location>
</feature>
<protein>
    <recommendedName>
        <fullName evidence="3 8">Diaminopimelate epimerase</fullName>
        <shortName evidence="8">DAP epimerase</shortName>
        <ecNumber evidence="3 8">5.1.1.7</ecNumber>
    </recommendedName>
    <alternativeName>
        <fullName evidence="8">PLP-independent amino acid racemase</fullName>
    </alternativeName>
</protein>
<evidence type="ECO:0000256" key="7">
    <source>
        <dbReference type="ARBA" id="ARBA00051712"/>
    </source>
</evidence>
<evidence type="ECO:0000313" key="11">
    <source>
        <dbReference type="Proteomes" id="UP001524587"/>
    </source>
</evidence>
<evidence type="ECO:0000256" key="8">
    <source>
        <dbReference type="HAMAP-Rule" id="MF_00197"/>
    </source>
</evidence>
<evidence type="ECO:0000313" key="10">
    <source>
        <dbReference type="EMBL" id="MCQ8278350.1"/>
    </source>
</evidence>
<feature type="binding site" evidence="8">
    <location>
        <position position="187"/>
    </location>
    <ligand>
        <name>substrate</name>
    </ligand>
</feature>
<dbReference type="HAMAP" id="MF_00197">
    <property type="entry name" value="DAP_epimerase"/>
    <property type="match status" value="1"/>
</dbReference>
<dbReference type="InterPro" id="IPR018510">
    <property type="entry name" value="DAP_epimerase_AS"/>
</dbReference>
<keyword evidence="4 8" id="KW-0028">Amino-acid biosynthesis</keyword>
<feature type="binding site" evidence="8">
    <location>
        <position position="65"/>
    </location>
    <ligand>
        <name>substrate</name>
    </ligand>
</feature>
<feature type="binding site" evidence="8">
    <location>
        <begin position="215"/>
        <end position="216"/>
    </location>
    <ligand>
        <name>substrate</name>
    </ligand>
</feature>
<dbReference type="InterPro" id="IPR001653">
    <property type="entry name" value="DAP_epimerase_DapF"/>
</dbReference>
<comment type="similarity">
    <text evidence="2 8">Belongs to the diaminopimelate epimerase family.</text>
</comment>
<feature type="active site" evidence="9">
    <location>
        <position position="74"/>
    </location>
</feature>
<sequence length="284" mass="29614">MQLDFHKMHGAGNDFVVLDARDQAIALRPGTVAALACRRTGIGFDQLVLVARDDAPDAVFVRFFNADGSESGACGNASRCIGWLVGEGAPGAGCTIRTVAGLLPAQILSADADGNGGQVTVRFEPPRFDWRDVPLSRAADTLHLPLPGDPAGCSMGNPHATFFDPALDPSVEGPRFERDALFPEGANIGFATVLAPDRMRLRVFERGAGLTLACGSGACAAVVNAARRGLCGRDVTVLADGGTLRVRWDEDGVHLSGPTRLSFTGTVDLDAFEARALGPGAFAA</sequence>
<reference evidence="10 11" key="1">
    <citation type="submission" date="2022-06" db="EMBL/GenBank/DDBJ databases">
        <title>Endosaccharibacter gen. nov., sp. nov., endophytic bacteria isolated from sugarcane.</title>
        <authorList>
            <person name="Pitiwittayakul N."/>
            <person name="Yukphan P."/>
            <person name="Charoenyingcharoen P."/>
            <person name="Tanasupawat S."/>
        </authorList>
    </citation>
    <scope>NUCLEOTIDE SEQUENCE [LARGE SCALE GENOMIC DNA]</scope>
    <source>
        <strain evidence="10 11">KSS8</strain>
    </source>
</reference>
<evidence type="ECO:0000256" key="5">
    <source>
        <dbReference type="ARBA" id="ARBA00023154"/>
    </source>
</evidence>
<feature type="binding site" evidence="8">
    <location>
        <position position="46"/>
    </location>
    <ligand>
        <name>substrate</name>
    </ligand>
</feature>
<accession>A0ABT1W638</accession>
<comment type="caution">
    <text evidence="10">The sequence shown here is derived from an EMBL/GenBank/DDBJ whole genome shotgun (WGS) entry which is preliminary data.</text>
</comment>
<evidence type="ECO:0000256" key="1">
    <source>
        <dbReference type="ARBA" id="ARBA00005196"/>
    </source>
</evidence>
<evidence type="ECO:0000256" key="6">
    <source>
        <dbReference type="ARBA" id="ARBA00023235"/>
    </source>
</evidence>
<proteinExistence type="inferred from homology"/>
<evidence type="ECO:0000256" key="9">
    <source>
        <dbReference type="PROSITE-ProRule" id="PRU10125"/>
    </source>
</evidence>
<comment type="pathway">
    <text evidence="1 8">Amino-acid biosynthesis; L-lysine biosynthesis via DAP pathway; DL-2,6-diaminopimelate from LL-2,6-diaminopimelate: step 1/1.</text>
</comment>
<feature type="binding site" evidence="8">
    <location>
        <begin position="75"/>
        <end position="76"/>
    </location>
    <ligand>
        <name>substrate</name>
    </ligand>
</feature>
<dbReference type="NCBIfam" id="TIGR00652">
    <property type="entry name" value="DapF"/>
    <property type="match status" value="1"/>
</dbReference>
<comment type="function">
    <text evidence="8">Catalyzes the stereoinversion of LL-2,6-diaminopimelate (L,L-DAP) to meso-diaminopimelate (meso-DAP), a precursor of L-lysine and an essential component of the bacterial peptidoglycan.</text>
</comment>
<feature type="site" description="Could be important to modulate the pK values of the two catalytic cysteine residues" evidence="8">
    <location>
        <position position="205"/>
    </location>
</feature>
<dbReference type="SUPFAM" id="SSF54506">
    <property type="entry name" value="Diaminopimelate epimerase-like"/>
    <property type="match status" value="2"/>
</dbReference>
<comment type="catalytic activity">
    <reaction evidence="7 8">
        <text>(2S,6S)-2,6-diaminopimelate = meso-2,6-diaminopimelate</text>
        <dbReference type="Rhea" id="RHEA:15393"/>
        <dbReference type="ChEBI" id="CHEBI:57609"/>
        <dbReference type="ChEBI" id="CHEBI:57791"/>
        <dbReference type="EC" id="5.1.1.7"/>
    </reaction>
</comment>
<name>A0ABT1W638_9PROT</name>
<feature type="binding site" evidence="8">
    <location>
        <begin position="205"/>
        <end position="206"/>
    </location>
    <ligand>
        <name>substrate</name>
    </ligand>
</feature>
<dbReference type="PROSITE" id="PS01326">
    <property type="entry name" value="DAP_EPIMERASE"/>
    <property type="match status" value="1"/>
</dbReference>
<dbReference type="PANTHER" id="PTHR31689">
    <property type="entry name" value="DIAMINOPIMELATE EPIMERASE, CHLOROPLASTIC"/>
    <property type="match status" value="1"/>
</dbReference>
<feature type="binding site" evidence="8">
    <location>
        <position position="13"/>
    </location>
    <ligand>
        <name>substrate</name>
    </ligand>
</feature>
<feature type="site" description="Could be important to modulate the pK values of the two catalytic cysteine residues" evidence="8">
    <location>
        <position position="159"/>
    </location>
</feature>
<dbReference type="PANTHER" id="PTHR31689:SF0">
    <property type="entry name" value="DIAMINOPIMELATE EPIMERASE"/>
    <property type="match status" value="1"/>
</dbReference>
<evidence type="ECO:0000256" key="4">
    <source>
        <dbReference type="ARBA" id="ARBA00022605"/>
    </source>
</evidence>
<gene>
    <name evidence="8 10" type="primary">dapF</name>
    <name evidence="10" type="ORF">NFI95_07785</name>
</gene>
<comment type="subunit">
    <text evidence="8">Homodimer.</text>
</comment>
<keyword evidence="11" id="KW-1185">Reference proteome</keyword>
<feature type="active site" description="Proton acceptor" evidence="8">
    <location>
        <position position="214"/>
    </location>
</feature>
<organism evidence="10 11">
    <name type="scientific">Endosaccharibacter trunci</name>
    <dbReference type="NCBI Taxonomy" id="2812733"/>
    <lineage>
        <taxon>Bacteria</taxon>
        <taxon>Pseudomonadati</taxon>
        <taxon>Pseudomonadota</taxon>
        <taxon>Alphaproteobacteria</taxon>
        <taxon>Acetobacterales</taxon>
        <taxon>Acetobacteraceae</taxon>
        <taxon>Endosaccharibacter</taxon>
    </lineage>
</organism>
<evidence type="ECO:0000256" key="2">
    <source>
        <dbReference type="ARBA" id="ARBA00010219"/>
    </source>
</evidence>